<accession>A0A3D8TRF4</accession>
<dbReference type="EMBL" id="LARY01000002">
    <property type="protein sequence ID" value="RDX00969.1"/>
    <property type="molecule type" value="Genomic_DNA"/>
</dbReference>
<evidence type="ECO:0000256" key="2">
    <source>
        <dbReference type="SAM" id="SignalP"/>
    </source>
</evidence>
<organism evidence="4 5">
    <name type="scientific">Listeria kieliensis</name>
    <dbReference type="NCBI Taxonomy" id="1621700"/>
    <lineage>
        <taxon>Bacteria</taxon>
        <taxon>Bacillati</taxon>
        <taxon>Bacillota</taxon>
        <taxon>Bacilli</taxon>
        <taxon>Bacillales</taxon>
        <taxon>Listeriaceae</taxon>
        <taxon>Listeria</taxon>
    </lineage>
</organism>
<evidence type="ECO:0000313" key="5">
    <source>
        <dbReference type="Proteomes" id="UP000257055"/>
    </source>
</evidence>
<dbReference type="InterPro" id="IPR051024">
    <property type="entry name" value="GlcNAc_Chitin_IntDeg"/>
</dbReference>
<comment type="caution">
    <text evidence="4">The sequence shown here is derived from an EMBL/GenBank/DDBJ whole genome shotgun (WGS) entry which is preliminary data.</text>
</comment>
<evidence type="ECO:0000259" key="3">
    <source>
        <dbReference type="Pfam" id="PF03067"/>
    </source>
</evidence>
<feature type="domain" description="Chitin-binding type-4" evidence="3">
    <location>
        <begin position="29"/>
        <end position="197"/>
    </location>
</feature>
<evidence type="ECO:0000313" key="4">
    <source>
        <dbReference type="EMBL" id="RDX00969.1"/>
    </source>
</evidence>
<dbReference type="PANTHER" id="PTHR34823:SF1">
    <property type="entry name" value="CHITIN-BINDING TYPE-4 DOMAIN-CONTAINING PROTEIN"/>
    <property type="match status" value="1"/>
</dbReference>
<dbReference type="AlphaFoldDB" id="A0A3D8TRF4"/>
<dbReference type="CDD" id="cd21177">
    <property type="entry name" value="LPMO_AA10"/>
    <property type="match status" value="1"/>
</dbReference>
<name>A0A3D8TRF4_9LIST</name>
<dbReference type="InterPro" id="IPR014756">
    <property type="entry name" value="Ig_E-set"/>
</dbReference>
<reference evidence="5" key="1">
    <citation type="submission" date="2015-04" db="EMBL/GenBank/DDBJ databases">
        <authorList>
            <person name="Schardt J."/>
            <person name="Mueller-Herbst S."/>
            <person name="Scherer S."/>
            <person name="Huptas C."/>
        </authorList>
    </citation>
    <scope>NUCLEOTIDE SEQUENCE [LARGE SCALE GENOMIC DNA]</scope>
    <source>
        <strain evidence="5">Kiel-L1</strain>
    </source>
</reference>
<dbReference type="SUPFAM" id="SSF81296">
    <property type="entry name" value="E set domains"/>
    <property type="match status" value="1"/>
</dbReference>
<dbReference type="Pfam" id="PF03067">
    <property type="entry name" value="LPMO_10"/>
    <property type="match status" value="1"/>
</dbReference>
<feature type="chain" id="PRO_5017805725" evidence="2">
    <location>
        <begin position="26"/>
        <end position="200"/>
    </location>
</feature>
<dbReference type="Proteomes" id="UP000257055">
    <property type="component" value="Unassembled WGS sequence"/>
</dbReference>
<dbReference type="PANTHER" id="PTHR34823">
    <property type="entry name" value="GLCNAC-BINDING PROTEIN A"/>
    <property type="match status" value="1"/>
</dbReference>
<keyword evidence="5" id="KW-1185">Reference proteome</keyword>
<sequence>MKTNFWKMLMSAVILLFAFAGFASAANAHGYVTKPGSRAYLGSTSFTNDTGLAPLNKNVGAVQYEPQSVEALKNTFITGKLASAGIDRFSELDEQTATRWHKTDITTGTLTVNWYLTAQHRTTTWDYYMTKSNWDPNAPLNIQNFEKIATIDDGGSLPAKEVEQKINIPSDRKGYNVILAVWNIADTNNAFYQAIDVNVK</sequence>
<dbReference type="Gene3D" id="2.70.50.50">
    <property type="entry name" value="chitin-binding protein cbp21"/>
    <property type="match status" value="1"/>
</dbReference>
<gene>
    <name evidence="4" type="ORF">UR08_08390</name>
</gene>
<feature type="signal peptide" evidence="2">
    <location>
        <begin position="1"/>
        <end position="25"/>
    </location>
</feature>
<protein>
    <submittedName>
        <fullName evidence="4">Chitin-binding protein</fullName>
    </submittedName>
</protein>
<dbReference type="RefSeq" id="WP_115753220.1">
    <property type="nucleotide sequence ID" value="NZ_LARY01000002.1"/>
</dbReference>
<keyword evidence="1 2" id="KW-0732">Signal</keyword>
<evidence type="ECO:0000256" key="1">
    <source>
        <dbReference type="ARBA" id="ARBA00022729"/>
    </source>
</evidence>
<proteinExistence type="predicted"/>
<dbReference type="InterPro" id="IPR004302">
    <property type="entry name" value="Cellulose/chitin-bd_N"/>
</dbReference>